<keyword evidence="4 12" id="KW-0812">Transmembrane</keyword>
<comment type="function">
    <text evidence="11">ABC transporter that may affect phytic acid transport and compartmentalization. May function directly or indirectly in removing phytic acid from the cytosol or in vesicle trafficking. Required for phytic acid accumulation in developing seeds. Phytic acid is the primary storage form of phosphorus in cereal grains and other plant seeds.</text>
</comment>
<dbReference type="Pfam" id="PF00005">
    <property type="entry name" value="ABC_tran"/>
    <property type="match status" value="2"/>
</dbReference>
<feature type="transmembrane region" description="Helical" evidence="12">
    <location>
        <begin position="716"/>
        <end position="739"/>
    </location>
</feature>
<dbReference type="FunFam" id="3.40.50.300:FF:000973">
    <property type="entry name" value="Multidrug resistance-associated protein 4"/>
    <property type="match status" value="1"/>
</dbReference>
<feature type="domain" description="ABC transporter" evidence="13">
    <location>
        <begin position="1036"/>
        <end position="1270"/>
    </location>
</feature>
<reference evidence="15" key="1">
    <citation type="journal article" date="2022" name="Cell">
        <title>Repeat-based holocentromeres influence genome architecture and karyotype evolution.</title>
        <authorList>
            <person name="Hofstatter P.G."/>
            <person name="Thangavel G."/>
            <person name="Lux T."/>
            <person name="Neumann P."/>
            <person name="Vondrak T."/>
            <person name="Novak P."/>
            <person name="Zhang M."/>
            <person name="Costa L."/>
            <person name="Castellani M."/>
            <person name="Scott A."/>
            <person name="Toegelov H."/>
            <person name="Fuchs J."/>
            <person name="Mata-Sucre Y."/>
            <person name="Dias Y."/>
            <person name="Vanzela A.L.L."/>
            <person name="Huettel B."/>
            <person name="Almeida C.C.S."/>
            <person name="Simkova H."/>
            <person name="Souza G."/>
            <person name="Pedrosa-Harand A."/>
            <person name="Macas J."/>
            <person name="Mayer K.F.X."/>
            <person name="Houben A."/>
            <person name="Marques A."/>
        </authorList>
    </citation>
    <scope>NUCLEOTIDE SEQUENCE</scope>
    <source>
        <strain evidence="15">RhyBre1mFocal</strain>
    </source>
</reference>
<evidence type="ECO:0000256" key="7">
    <source>
        <dbReference type="ARBA" id="ARBA00022840"/>
    </source>
</evidence>
<evidence type="ECO:0000256" key="10">
    <source>
        <dbReference type="ARBA" id="ARBA00023136"/>
    </source>
</evidence>
<keyword evidence="9 12" id="KW-1133">Transmembrane helix</keyword>
<feature type="transmembrane region" description="Helical" evidence="12">
    <location>
        <begin position="829"/>
        <end position="849"/>
    </location>
</feature>
<dbReference type="CDD" id="cd03250">
    <property type="entry name" value="ABCC_MRP_domain1"/>
    <property type="match status" value="1"/>
</dbReference>
<evidence type="ECO:0000256" key="1">
    <source>
        <dbReference type="ARBA" id="ARBA00004141"/>
    </source>
</evidence>
<dbReference type="FunFam" id="3.40.50.300:FF:000169">
    <property type="entry name" value="ABC transporter C family member 3"/>
    <property type="match status" value="1"/>
</dbReference>
<name>A0A9Q0D1M0_9POAL</name>
<evidence type="ECO:0000256" key="2">
    <source>
        <dbReference type="ARBA" id="ARBA00009726"/>
    </source>
</evidence>
<evidence type="ECO:0000256" key="5">
    <source>
        <dbReference type="ARBA" id="ARBA00022737"/>
    </source>
</evidence>
<dbReference type="FunFam" id="1.20.1560.10:FF:000003">
    <property type="entry name" value="ABC transporter C family member 10"/>
    <property type="match status" value="1"/>
</dbReference>
<dbReference type="InterPro" id="IPR027417">
    <property type="entry name" value="P-loop_NTPase"/>
</dbReference>
<evidence type="ECO:0000256" key="6">
    <source>
        <dbReference type="ARBA" id="ARBA00022741"/>
    </source>
</evidence>
<accession>A0A9Q0D1M0</accession>
<dbReference type="PROSITE" id="PS50929">
    <property type="entry name" value="ABC_TM1F"/>
    <property type="match status" value="2"/>
</dbReference>
<evidence type="ECO:0000256" key="11">
    <source>
        <dbReference type="ARBA" id="ARBA00057614"/>
    </source>
</evidence>
<dbReference type="GO" id="GO:0016887">
    <property type="term" value="F:ATP hydrolysis activity"/>
    <property type="evidence" value="ECO:0007669"/>
    <property type="project" value="InterPro"/>
</dbReference>
<dbReference type="SUPFAM" id="SSF52540">
    <property type="entry name" value="P-loop containing nucleoside triphosphate hydrolases"/>
    <property type="match status" value="2"/>
</dbReference>
<dbReference type="InterPro" id="IPR050173">
    <property type="entry name" value="ABC_transporter_C-like"/>
</dbReference>
<sequence>MGSSKDSPTLYQHLLSKQQKGDILNDFERASYWSQLTFRWLNPVFEKGSRQRLELEHVPSVPSTETAENSFALLQESLRKQKKETFPGLSRAIINAIRKPLITNAIFAGLNTISSYLGPFLITNFVELLSDKDTNTRKNYGYILACLFFVSKMVESLSQRQWYFGARRIGILVRSSLMVSIYNKSLSIKNSSSSTGKIINLLDVDVERIGDFFWYIHGIWLLPVQIFLALAILYRSLGAAASLATLLATVLVMISNTPLANSQENLNSKIMEAKDSRIKATAEALKSMRILKLHSWESAYLDKLLKLRDIERSYLKKYLYTCSAIAFLFWASPTLVSVTAFGVCILVQKPLTAGTVLSALATFRILQDPIYNLPELVSMLTQTKVSIDRIQDFLSKNNQKKLSCMANTTLVENIAIEIEAGEYTWEADSSLNKSTLKIDRKISIMKGDKVAVCGPVGSGKTSLLCSIIGEMSRITGAGGRVFGSQAYAPQSAWIQTGTVQENVLFGKKMDKELYEEVLEACGLDTDVRQWGKGDLTVVGERGVNLSGGQKQRIQLARALYNDADVYLLDDPFSAVDAHTGAHLFKECLMGLMSSKTVVYVTHQLEFLRAADLVLVMKDGRIVQSGKYEDLISQDEGELAKQMSAHEQSLTQIAPIQNRRLSIARHSKKKIELDNIRPCYPVSNFDLVDTSYEEERESGRVKWNIYHTFVTSAYRGALIPVILLCHCLFQALQMGSNYWIAWASERERVSQQVTKVKLIGIFALLSAASSAFILGRAVLLATIAIETAQQLFVRMIKSVFHAPLYFFDLTPSSRILNRCSTDQSILDTDIPYRVAGLVFALIQLLSIVILMTQVAWPVFVVFVIALVISAWYQNYYISTARELARMVGVRKAPILHHFSESIAGKATICCFNQEERFFKKSLKLIDDYSRITFHNSATMEWLSIRTNFLFNVVFFVLLVILVSLPRDAVDPSLAGLAVTYGLSLNVLQAWVIWNFCNVENKMISVERILQISNTPSEAPLVINEFRPNESWPTKGTIEINNLHIKYRPDLPTILKGISCVFPGGMKVGVVGRTGSGKSTLIQALFRVMEPSDGSIVIDGVDISLLGLHDLRSKLSIIPQDPTLFQGTVRTNLDPLQKYSDADIWEVSCKCHLEEIVKGDDRPLDAPVVEDGGNWSVGQRQLICLARALLMKRKILVLDEATASVDTATDNFIQKTIQQETSNSTVVTIAHRIPTVIDSDLVLVLEAGKILEFNSPQNLLQDNSSAFSKLVMEYWGRSKIRRGIMLGRQTDTNTSM</sequence>
<dbReference type="InterPro" id="IPR044746">
    <property type="entry name" value="ABCC_6TM_D1"/>
</dbReference>
<dbReference type="InterPro" id="IPR003593">
    <property type="entry name" value="AAA+_ATPase"/>
</dbReference>
<evidence type="ECO:0000256" key="8">
    <source>
        <dbReference type="ARBA" id="ARBA00022967"/>
    </source>
</evidence>
<proteinExistence type="inferred from homology"/>
<protein>
    <submittedName>
        <fullName evidence="15">Uncharacterized protein</fullName>
    </submittedName>
</protein>
<feature type="transmembrane region" description="Helical" evidence="12">
    <location>
        <begin position="101"/>
        <end position="120"/>
    </location>
</feature>
<keyword evidence="5" id="KW-0677">Repeat</keyword>
<dbReference type="SUPFAM" id="SSF90123">
    <property type="entry name" value="ABC transporter transmembrane region"/>
    <property type="match status" value="2"/>
</dbReference>
<dbReference type="PROSITE" id="PS00211">
    <property type="entry name" value="ABC_TRANSPORTER_1"/>
    <property type="match status" value="1"/>
</dbReference>
<comment type="similarity">
    <text evidence="2">Belongs to the ABC transporter superfamily. ABCC family. Conjugate transporter (TC 3.A.1.208) subfamily.</text>
</comment>
<feature type="domain" description="ABC transporter" evidence="13">
    <location>
        <begin position="416"/>
        <end position="643"/>
    </location>
</feature>
<dbReference type="PROSITE" id="PS50893">
    <property type="entry name" value="ABC_TRANSPORTER_2"/>
    <property type="match status" value="2"/>
</dbReference>
<evidence type="ECO:0000259" key="13">
    <source>
        <dbReference type="PROSITE" id="PS50893"/>
    </source>
</evidence>
<feature type="transmembrane region" description="Helical" evidence="12">
    <location>
        <begin position="971"/>
        <end position="992"/>
    </location>
</feature>
<dbReference type="Proteomes" id="UP001151287">
    <property type="component" value="Unassembled WGS sequence"/>
</dbReference>
<dbReference type="SMART" id="SM00382">
    <property type="entry name" value="AAA"/>
    <property type="match status" value="2"/>
</dbReference>
<evidence type="ECO:0000259" key="14">
    <source>
        <dbReference type="PROSITE" id="PS50929"/>
    </source>
</evidence>
<dbReference type="GO" id="GO:0005524">
    <property type="term" value="F:ATP binding"/>
    <property type="evidence" value="ECO:0007669"/>
    <property type="project" value="UniProtKB-KW"/>
</dbReference>
<evidence type="ECO:0000256" key="12">
    <source>
        <dbReference type="SAM" id="Phobius"/>
    </source>
</evidence>
<keyword evidence="10 12" id="KW-0472">Membrane</keyword>
<dbReference type="PANTHER" id="PTHR24223">
    <property type="entry name" value="ATP-BINDING CASSETTE SUB-FAMILY C"/>
    <property type="match status" value="1"/>
</dbReference>
<feature type="transmembrane region" description="Helical" evidence="12">
    <location>
        <begin position="760"/>
        <end position="784"/>
    </location>
</feature>
<dbReference type="OrthoDB" id="6500128at2759"/>
<evidence type="ECO:0000256" key="4">
    <source>
        <dbReference type="ARBA" id="ARBA00022692"/>
    </source>
</evidence>
<dbReference type="GO" id="GO:0016020">
    <property type="term" value="C:membrane"/>
    <property type="evidence" value="ECO:0007669"/>
    <property type="project" value="UniProtKB-SubCell"/>
</dbReference>
<dbReference type="Gene3D" id="3.40.50.300">
    <property type="entry name" value="P-loop containing nucleotide triphosphate hydrolases"/>
    <property type="match status" value="2"/>
</dbReference>
<feature type="transmembrane region" description="Helical" evidence="12">
    <location>
        <begin position="318"/>
        <end position="343"/>
    </location>
</feature>
<dbReference type="EMBL" id="JAMQYH010000001">
    <property type="protein sequence ID" value="KAJ1704154.1"/>
    <property type="molecule type" value="Genomic_DNA"/>
</dbReference>
<keyword evidence="7" id="KW-0067">ATP-binding</keyword>
<feature type="transmembrane region" description="Helical" evidence="12">
    <location>
        <begin position="947"/>
        <end position="965"/>
    </location>
</feature>
<dbReference type="FunFam" id="1.20.1560.10:FF:000002">
    <property type="entry name" value="ABC transporter C family member 5"/>
    <property type="match status" value="1"/>
</dbReference>
<comment type="subcellular location">
    <subcellularLocation>
        <location evidence="1">Membrane</location>
        <topology evidence="1">Multi-pass membrane protein</topology>
    </subcellularLocation>
</comment>
<keyword evidence="3" id="KW-0813">Transport</keyword>
<evidence type="ECO:0000313" key="16">
    <source>
        <dbReference type="Proteomes" id="UP001151287"/>
    </source>
</evidence>
<evidence type="ECO:0000256" key="9">
    <source>
        <dbReference type="ARBA" id="ARBA00022989"/>
    </source>
</evidence>
<feature type="domain" description="ABC transmembrane type-1" evidence="14">
    <location>
        <begin position="105"/>
        <end position="382"/>
    </location>
</feature>
<feature type="transmembrane region" description="Helical" evidence="12">
    <location>
        <begin position="212"/>
        <end position="234"/>
    </location>
</feature>
<evidence type="ECO:0000313" key="15">
    <source>
        <dbReference type="EMBL" id="KAJ1704154.1"/>
    </source>
</evidence>
<feature type="domain" description="ABC transmembrane type-1" evidence="14">
    <location>
        <begin position="720"/>
        <end position="999"/>
    </location>
</feature>
<dbReference type="InterPro" id="IPR036640">
    <property type="entry name" value="ABC1_TM_sf"/>
</dbReference>
<keyword evidence="16" id="KW-1185">Reference proteome</keyword>
<dbReference type="InterPro" id="IPR017871">
    <property type="entry name" value="ABC_transporter-like_CS"/>
</dbReference>
<dbReference type="PANTHER" id="PTHR24223:SF222">
    <property type="entry name" value="OS01G0902100 PROTEIN"/>
    <property type="match status" value="1"/>
</dbReference>
<comment type="caution">
    <text evidence="15">The sequence shown here is derived from an EMBL/GenBank/DDBJ whole genome shotgun (WGS) entry which is preliminary data.</text>
</comment>
<dbReference type="CDD" id="cd18579">
    <property type="entry name" value="ABC_6TM_ABCC_D1"/>
    <property type="match status" value="1"/>
</dbReference>
<feature type="transmembrane region" description="Helical" evidence="12">
    <location>
        <begin position="240"/>
        <end position="259"/>
    </location>
</feature>
<organism evidence="15 16">
    <name type="scientific">Rhynchospora breviuscula</name>
    <dbReference type="NCBI Taxonomy" id="2022672"/>
    <lineage>
        <taxon>Eukaryota</taxon>
        <taxon>Viridiplantae</taxon>
        <taxon>Streptophyta</taxon>
        <taxon>Embryophyta</taxon>
        <taxon>Tracheophyta</taxon>
        <taxon>Spermatophyta</taxon>
        <taxon>Magnoliopsida</taxon>
        <taxon>Liliopsida</taxon>
        <taxon>Poales</taxon>
        <taxon>Cyperaceae</taxon>
        <taxon>Cyperoideae</taxon>
        <taxon>Rhynchosporeae</taxon>
        <taxon>Rhynchospora</taxon>
    </lineage>
</organism>
<dbReference type="Gene3D" id="1.20.1560.10">
    <property type="entry name" value="ABC transporter type 1, transmembrane domain"/>
    <property type="match status" value="2"/>
</dbReference>
<evidence type="ECO:0000256" key="3">
    <source>
        <dbReference type="ARBA" id="ARBA00022448"/>
    </source>
</evidence>
<dbReference type="InterPro" id="IPR044726">
    <property type="entry name" value="ABCC_6TM_D2"/>
</dbReference>
<dbReference type="InterPro" id="IPR003439">
    <property type="entry name" value="ABC_transporter-like_ATP-bd"/>
</dbReference>
<keyword evidence="8" id="KW-1278">Translocase</keyword>
<keyword evidence="6" id="KW-0547">Nucleotide-binding</keyword>
<dbReference type="GO" id="GO:0140359">
    <property type="term" value="F:ABC-type transporter activity"/>
    <property type="evidence" value="ECO:0007669"/>
    <property type="project" value="InterPro"/>
</dbReference>
<gene>
    <name evidence="15" type="ORF">LUZ63_003933</name>
</gene>
<dbReference type="CDD" id="cd03244">
    <property type="entry name" value="ABCC_MRP_domain2"/>
    <property type="match status" value="1"/>
</dbReference>
<dbReference type="InterPro" id="IPR011527">
    <property type="entry name" value="ABC1_TM_dom"/>
</dbReference>
<feature type="transmembrane region" description="Helical" evidence="12">
    <location>
        <begin position="855"/>
        <end position="876"/>
    </location>
</feature>
<dbReference type="CDD" id="cd18580">
    <property type="entry name" value="ABC_6TM_ABCC_D2"/>
    <property type="match status" value="1"/>
</dbReference>
<dbReference type="Pfam" id="PF00664">
    <property type="entry name" value="ABC_membrane"/>
    <property type="match status" value="2"/>
</dbReference>